<protein>
    <recommendedName>
        <fullName evidence="9">Peptidyl-prolyl cis-trans isomerase</fullName>
        <ecNumber evidence="9">5.2.1.8</ecNumber>
    </recommendedName>
</protein>
<feature type="domain" description="PPIase FKBP-type" evidence="10">
    <location>
        <begin position="6"/>
        <end position="80"/>
    </location>
</feature>
<dbReference type="PROSITE" id="PS50059">
    <property type="entry name" value="FKBP_PPIASE"/>
    <property type="match status" value="1"/>
</dbReference>
<organism evidence="11 12">
    <name type="scientific">Methanocorpusculum vombati</name>
    <dbReference type="NCBI Taxonomy" id="3002864"/>
    <lineage>
        <taxon>Archaea</taxon>
        <taxon>Methanobacteriati</taxon>
        <taxon>Methanobacteriota</taxon>
        <taxon>Stenosarchaea group</taxon>
        <taxon>Methanomicrobia</taxon>
        <taxon>Methanomicrobiales</taxon>
        <taxon>Methanocorpusculaceae</taxon>
        <taxon>Methanocorpusculum</taxon>
    </lineage>
</organism>
<dbReference type="Pfam" id="PF00254">
    <property type="entry name" value="FKBP_C"/>
    <property type="match status" value="1"/>
</dbReference>
<evidence type="ECO:0000256" key="3">
    <source>
        <dbReference type="ARBA" id="ARBA00006577"/>
    </source>
</evidence>
<keyword evidence="6" id="KW-0143">Chaperone</keyword>
<keyword evidence="4" id="KW-0963">Cytoplasm</keyword>
<dbReference type="SUPFAM" id="SSF54534">
    <property type="entry name" value="FKBP-like"/>
    <property type="match status" value="1"/>
</dbReference>
<comment type="catalytic activity">
    <reaction evidence="1 8 9">
        <text>[protein]-peptidylproline (omega=180) = [protein]-peptidylproline (omega=0)</text>
        <dbReference type="Rhea" id="RHEA:16237"/>
        <dbReference type="Rhea" id="RHEA-COMP:10747"/>
        <dbReference type="Rhea" id="RHEA-COMP:10748"/>
        <dbReference type="ChEBI" id="CHEBI:83833"/>
        <dbReference type="ChEBI" id="CHEBI:83834"/>
        <dbReference type="EC" id="5.2.1.8"/>
    </reaction>
</comment>
<evidence type="ECO:0000256" key="9">
    <source>
        <dbReference type="RuleBase" id="RU003915"/>
    </source>
</evidence>
<evidence type="ECO:0000256" key="2">
    <source>
        <dbReference type="ARBA" id="ARBA00004496"/>
    </source>
</evidence>
<evidence type="ECO:0000256" key="7">
    <source>
        <dbReference type="ARBA" id="ARBA00023235"/>
    </source>
</evidence>
<dbReference type="InterPro" id="IPR001179">
    <property type="entry name" value="PPIase_FKBP_dom"/>
</dbReference>
<evidence type="ECO:0000256" key="4">
    <source>
        <dbReference type="ARBA" id="ARBA00022490"/>
    </source>
</evidence>
<dbReference type="Proteomes" id="UP001141336">
    <property type="component" value="Unassembled WGS sequence"/>
</dbReference>
<sequence>MSVTNGNTIRVHYTGTLTDGTQFDSSEGRDPLEFVVGSGMVIPGFDNGVLGMEIGETRTIEIPAKDAYGEKSDDMIVAIPRGEFGEGFTAEIGEQLLIQLGDGNQIPVTITQIDEKTVTLDANHKLAGKDLIFTVTLVEIAAE</sequence>
<dbReference type="PANTHER" id="PTHR47861">
    <property type="entry name" value="FKBP-TYPE PEPTIDYL-PROLYL CIS-TRANS ISOMERASE SLYD"/>
    <property type="match status" value="1"/>
</dbReference>
<name>A0ABT4IQY4_9EURY</name>
<keyword evidence="12" id="KW-1185">Reference proteome</keyword>
<dbReference type="RefSeq" id="WP_268923771.1">
    <property type="nucleotide sequence ID" value="NZ_JAPTGC010000027.1"/>
</dbReference>
<evidence type="ECO:0000256" key="6">
    <source>
        <dbReference type="ARBA" id="ARBA00023186"/>
    </source>
</evidence>
<evidence type="ECO:0000259" key="10">
    <source>
        <dbReference type="PROSITE" id="PS50059"/>
    </source>
</evidence>
<evidence type="ECO:0000256" key="1">
    <source>
        <dbReference type="ARBA" id="ARBA00000971"/>
    </source>
</evidence>
<keyword evidence="7 8" id="KW-0413">Isomerase</keyword>
<dbReference type="GO" id="GO:0016853">
    <property type="term" value="F:isomerase activity"/>
    <property type="evidence" value="ECO:0007669"/>
    <property type="project" value="UniProtKB-KW"/>
</dbReference>
<comment type="caution">
    <text evidence="11">The sequence shown here is derived from an EMBL/GenBank/DDBJ whole genome shotgun (WGS) entry which is preliminary data.</text>
</comment>
<gene>
    <name evidence="11" type="ORF">O0S09_09630</name>
</gene>
<comment type="similarity">
    <text evidence="3 9">Belongs to the FKBP-type PPIase family.</text>
</comment>
<accession>A0ABT4IQY4</accession>
<dbReference type="EMBL" id="JAPTGC010000027">
    <property type="protein sequence ID" value="MCZ0863505.1"/>
    <property type="molecule type" value="Genomic_DNA"/>
</dbReference>
<dbReference type="InterPro" id="IPR046357">
    <property type="entry name" value="PPIase_dom_sf"/>
</dbReference>
<reference evidence="11" key="1">
    <citation type="submission" date="2022-12" db="EMBL/GenBank/DDBJ databases">
        <title>Isolation and characterisation of novel Methanocorpusculum spp. from native Australian herbivores indicates the genus is ancestrally host-associated.</title>
        <authorList>
            <person name="Volmer J.G."/>
            <person name="Soo R.M."/>
            <person name="Evans P.N."/>
            <person name="Hoedt E.C."/>
            <person name="Astorga Alsina A.L."/>
            <person name="Woodcroft B.J."/>
            <person name="Tyson G.W."/>
            <person name="Hugenholtz P."/>
            <person name="Morrison M."/>
        </authorList>
    </citation>
    <scope>NUCLEOTIDE SEQUENCE</scope>
    <source>
        <strain evidence="11">CW153</strain>
    </source>
</reference>
<evidence type="ECO:0000313" key="11">
    <source>
        <dbReference type="EMBL" id="MCZ0863505.1"/>
    </source>
</evidence>
<evidence type="ECO:0000256" key="8">
    <source>
        <dbReference type="PROSITE-ProRule" id="PRU00277"/>
    </source>
</evidence>
<dbReference type="PANTHER" id="PTHR47861:SF3">
    <property type="entry name" value="FKBP-TYPE PEPTIDYL-PROLYL CIS-TRANS ISOMERASE SLYD"/>
    <property type="match status" value="1"/>
</dbReference>
<comment type="subcellular location">
    <subcellularLocation>
        <location evidence="2">Cytoplasm</location>
    </subcellularLocation>
</comment>
<keyword evidence="5 8" id="KW-0697">Rotamase</keyword>
<dbReference type="EC" id="5.2.1.8" evidence="9"/>
<evidence type="ECO:0000256" key="5">
    <source>
        <dbReference type="ARBA" id="ARBA00023110"/>
    </source>
</evidence>
<dbReference type="Gene3D" id="3.10.50.40">
    <property type="match status" value="1"/>
</dbReference>
<evidence type="ECO:0000313" key="12">
    <source>
        <dbReference type="Proteomes" id="UP001141336"/>
    </source>
</evidence>
<proteinExistence type="inferred from homology"/>